<organism evidence="3">
    <name type="scientific">Caenorhabditis remanei</name>
    <name type="common">Caenorhabditis vulgaris</name>
    <dbReference type="NCBI Taxonomy" id="31234"/>
    <lineage>
        <taxon>Eukaryota</taxon>
        <taxon>Metazoa</taxon>
        <taxon>Ecdysozoa</taxon>
        <taxon>Nematoda</taxon>
        <taxon>Chromadorea</taxon>
        <taxon>Rhabditida</taxon>
        <taxon>Rhabditina</taxon>
        <taxon>Rhabditomorpha</taxon>
        <taxon>Rhabditoidea</taxon>
        <taxon>Rhabditidae</taxon>
        <taxon>Peloderinae</taxon>
        <taxon>Caenorhabditis</taxon>
    </lineage>
</organism>
<gene>
    <name evidence="2" type="ORF">CRE_23071</name>
</gene>
<protein>
    <submittedName>
        <fullName evidence="2">Uncharacterized protein</fullName>
    </submittedName>
</protein>
<dbReference type="HOGENOM" id="CLU_2111161_0_0_1"/>
<dbReference type="AlphaFoldDB" id="E3N9I1"/>
<reference evidence="2" key="1">
    <citation type="submission" date="2007-07" db="EMBL/GenBank/DDBJ databases">
        <title>PCAP assembly of the Caenorhabditis remanei genome.</title>
        <authorList>
            <consortium name="The Caenorhabditis remanei Sequencing Consortium"/>
            <person name="Wilson R.K."/>
        </authorList>
    </citation>
    <scope>NUCLEOTIDE SEQUENCE [LARGE SCALE GENOMIC DNA]</scope>
    <source>
        <strain evidence="2">PB4641</strain>
    </source>
</reference>
<name>E3N9I1_CAERE</name>
<dbReference type="EMBL" id="DS268565">
    <property type="protein sequence ID" value="EFO90311.1"/>
    <property type="molecule type" value="Genomic_DNA"/>
</dbReference>
<proteinExistence type="predicted"/>
<evidence type="ECO:0000313" key="3">
    <source>
        <dbReference type="Proteomes" id="UP000008281"/>
    </source>
</evidence>
<evidence type="ECO:0000256" key="1">
    <source>
        <dbReference type="SAM" id="MobiDB-lite"/>
    </source>
</evidence>
<dbReference type="GeneID" id="9806414"/>
<feature type="region of interest" description="Disordered" evidence="1">
    <location>
        <begin position="75"/>
        <end position="115"/>
    </location>
</feature>
<sequence length="115" mass="12846">MSAISKPLPITQSWGIAIKDFETGEIEWISYTERKHETTYGGNLQWTSQLKLEHFTDPIYSDEVNPLFKRRPSKGEKILVNGGGQSGVTTGRKTGKINRGAEAKIQKNASIQQPK</sequence>
<evidence type="ECO:0000313" key="2">
    <source>
        <dbReference type="EMBL" id="EFO90311.1"/>
    </source>
</evidence>
<keyword evidence="3" id="KW-1185">Reference proteome</keyword>
<dbReference type="InParanoid" id="E3N9I1"/>
<dbReference type="CTD" id="9806414"/>
<dbReference type="KEGG" id="crq:GCK72_008599"/>
<accession>E3N9I1</accession>
<dbReference type="RefSeq" id="XP_003094994.2">
    <property type="nucleotide sequence ID" value="XM_003094946.2"/>
</dbReference>
<dbReference type="Proteomes" id="UP000008281">
    <property type="component" value="Unassembled WGS sequence"/>
</dbReference>